<evidence type="ECO:0000259" key="1">
    <source>
        <dbReference type="Pfam" id="PF14588"/>
    </source>
</evidence>
<protein>
    <submittedName>
        <fullName evidence="2">RidA family protein</fullName>
    </submittedName>
</protein>
<dbReference type="RefSeq" id="WP_347923709.1">
    <property type="nucleotide sequence ID" value="NZ_CP157199.1"/>
</dbReference>
<dbReference type="PANTHER" id="PTHR43760:SF1">
    <property type="entry name" value="ENDORIBONUCLEASE L-PSP_CHORISMATE MUTASE-LIKE DOMAIN-CONTAINING PROTEIN"/>
    <property type="match status" value="1"/>
</dbReference>
<dbReference type="AlphaFoldDB" id="A0AAU7BT76"/>
<evidence type="ECO:0000313" key="2">
    <source>
        <dbReference type="EMBL" id="XBG61276.1"/>
    </source>
</evidence>
<accession>A0AAU7BT76</accession>
<name>A0AAU7BT76_9FLAO</name>
<dbReference type="EMBL" id="CP157199">
    <property type="protein sequence ID" value="XBG61276.1"/>
    <property type="molecule type" value="Genomic_DNA"/>
</dbReference>
<reference evidence="2" key="1">
    <citation type="submission" date="2024-05" db="EMBL/GenBank/DDBJ databases">
        <title>Pontimicrobium maritimus sp. nov., isolated form sea water.</title>
        <authorList>
            <person name="Muhammad N."/>
            <person name="Vuong T.Q."/>
            <person name="Han H.L."/>
            <person name="Kim S.-G."/>
        </authorList>
    </citation>
    <scope>NUCLEOTIDE SEQUENCE</scope>
    <source>
        <strain evidence="2">SW4</strain>
    </source>
</reference>
<dbReference type="InterPro" id="IPR013813">
    <property type="entry name" value="Endoribo_LPSP/chorism_mut-like"/>
</dbReference>
<dbReference type="CDD" id="cd02199">
    <property type="entry name" value="YjgF_YER057c_UK114_like_1"/>
    <property type="match status" value="1"/>
</dbReference>
<dbReference type="InterPro" id="IPR035959">
    <property type="entry name" value="RutC-like_sf"/>
</dbReference>
<proteinExistence type="predicted"/>
<sequence>MNKVEARLTELGIQLPEVPKPVANYIPAKQTGNLIYVAGQIPVENGVIKKGKLGKDLSLKESKYATKLCAIGCLAAIKTICSLDKVTSIVAMHGLVNSTSENTEQADAMNGASDFVVEVFGEIGKHTRTAVGVSVPHNIAASVYMVAEVEE</sequence>
<dbReference type="Pfam" id="PF14588">
    <property type="entry name" value="YjgF_endoribonc"/>
    <property type="match status" value="1"/>
</dbReference>
<dbReference type="Gene3D" id="3.30.1330.40">
    <property type="entry name" value="RutC-like"/>
    <property type="match status" value="1"/>
</dbReference>
<dbReference type="SUPFAM" id="SSF55298">
    <property type="entry name" value="YjgF-like"/>
    <property type="match status" value="1"/>
</dbReference>
<organism evidence="2">
    <name type="scientific">Pontimicrobium sp. SW4</name>
    <dbReference type="NCBI Taxonomy" id="3153519"/>
    <lineage>
        <taxon>Bacteria</taxon>
        <taxon>Pseudomonadati</taxon>
        <taxon>Bacteroidota</taxon>
        <taxon>Flavobacteriia</taxon>
        <taxon>Flavobacteriales</taxon>
        <taxon>Flavobacteriaceae</taxon>
        <taxon>Pontimicrobium</taxon>
    </lineage>
</organism>
<feature type="domain" description="Endoribonuclease L-PSP/chorismate mutase-like" evidence="1">
    <location>
        <begin position="5"/>
        <end position="148"/>
    </location>
</feature>
<gene>
    <name evidence="2" type="ORF">ABGB03_15590</name>
</gene>
<dbReference type="PANTHER" id="PTHR43760">
    <property type="entry name" value="ENDORIBONUCLEASE-RELATED"/>
    <property type="match status" value="1"/>
</dbReference>